<feature type="transmembrane region" description="Helical" evidence="1">
    <location>
        <begin position="99"/>
        <end position="119"/>
    </location>
</feature>
<keyword evidence="1" id="KW-0812">Transmembrane</keyword>
<keyword evidence="1" id="KW-1133">Transmembrane helix</keyword>
<feature type="transmembrane region" description="Helical" evidence="1">
    <location>
        <begin position="6"/>
        <end position="26"/>
    </location>
</feature>
<dbReference type="InterPro" id="IPR036259">
    <property type="entry name" value="MFS_trans_sf"/>
</dbReference>
<dbReference type="AlphaFoldDB" id="A0A6J7P9P3"/>
<protein>
    <submittedName>
        <fullName evidence="2">Unannotated protein</fullName>
    </submittedName>
</protein>
<dbReference type="SUPFAM" id="SSF103473">
    <property type="entry name" value="MFS general substrate transporter"/>
    <property type="match status" value="1"/>
</dbReference>
<keyword evidence="1" id="KW-0472">Membrane</keyword>
<reference evidence="2" key="1">
    <citation type="submission" date="2020-05" db="EMBL/GenBank/DDBJ databases">
        <authorList>
            <person name="Chiriac C."/>
            <person name="Salcher M."/>
            <person name="Ghai R."/>
            <person name="Kavagutti S V."/>
        </authorList>
    </citation>
    <scope>NUCLEOTIDE SEQUENCE</scope>
</reference>
<evidence type="ECO:0000313" key="2">
    <source>
        <dbReference type="EMBL" id="CAB5001235.1"/>
    </source>
</evidence>
<feature type="transmembrane region" description="Helical" evidence="1">
    <location>
        <begin position="131"/>
        <end position="149"/>
    </location>
</feature>
<feature type="transmembrane region" description="Helical" evidence="1">
    <location>
        <begin position="66"/>
        <end position="87"/>
    </location>
</feature>
<accession>A0A6J7P9P3</accession>
<proteinExistence type="predicted"/>
<name>A0A6J7P9P3_9ZZZZ</name>
<sequence>MDIGKGTNAAAAIVFSLTMIASRLLGDKFFEMWGHVNTVKYGALFGGGIWGLSILIGVPLAQSHQMLSLVIVCIGFGAAGFGIGPFFPAFNLAAASIPGVAPSVGLARIGLIAIASYFAGPTLIGGISQLTSLPIAFAFPVLLMMGAALQTRFIKVNRLSTEK</sequence>
<evidence type="ECO:0000256" key="1">
    <source>
        <dbReference type="SAM" id="Phobius"/>
    </source>
</evidence>
<feature type="transmembrane region" description="Helical" evidence="1">
    <location>
        <begin position="38"/>
        <end position="60"/>
    </location>
</feature>
<dbReference type="EMBL" id="CAFBOX010000134">
    <property type="protein sequence ID" value="CAB5001235.1"/>
    <property type="molecule type" value="Genomic_DNA"/>
</dbReference>
<organism evidence="2">
    <name type="scientific">freshwater metagenome</name>
    <dbReference type="NCBI Taxonomy" id="449393"/>
    <lineage>
        <taxon>unclassified sequences</taxon>
        <taxon>metagenomes</taxon>
        <taxon>ecological metagenomes</taxon>
    </lineage>
</organism>
<gene>
    <name evidence="2" type="ORF">UFOPK4035_00785</name>
</gene>